<name>A0A8X7CJ56_9ARAC</name>
<keyword evidence="1" id="KW-0175">Coiled coil</keyword>
<evidence type="ECO:0000313" key="3">
    <source>
        <dbReference type="Proteomes" id="UP000886998"/>
    </source>
</evidence>
<sequence>MNPIEKIKNKRAPIRSAVTKLITKIQNYIESNCEDVDNILELQDQLIEKELSLKQLNSEMEHLIVDASEFNAEINASEEYSGKIVRHKV</sequence>
<dbReference type="Proteomes" id="UP000886998">
    <property type="component" value="Unassembled WGS sequence"/>
</dbReference>
<reference evidence="2" key="1">
    <citation type="submission" date="2020-08" db="EMBL/GenBank/DDBJ databases">
        <title>Multicomponent nature underlies the extraordinary mechanical properties of spider dragline silk.</title>
        <authorList>
            <person name="Kono N."/>
            <person name="Nakamura H."/>
            <person name="Mori M."/>
            <person name="Yoshida Y."/>
            <person name="Ohtoshi R."/>
            <person name="Malay A.D."/>
            <person name="Moran D.A.P."/>
            <person name="Tomita M."/>
            <person name="Numata K."/>
            <person name="Arakawa K."/>
        </authorList>
    </citation>
    <scope>NUCLEOTIDE SEQUENCE</scope>
</reference>
<evidence type="ECO:0000313" key="2">
    <source>
        <dbReference type="EMBL" id="GFY70638.1"/>
    </source>
</evidence>
<organism evidence="2 3">
    <name type="scientific">Trichonephila inaurata madagascariensis</name>
    <dbReference type="NCBI Taxonomy" id="2747483"/>
    <lineage>
        <taxon>Eukaryota</taxon>
        <taxon>Metazoa</taxon>
        <taxon>Ecdysozoa</taxon>
        <taxon>Arthropoda</taxon>
        <taxon>Chelicerata</taxon>
        <taxon>Arachnida</taxon>
        <taxon>Araneae</taxon>
        <taxon>Araneomorphae</taxon>
        <taxon>Entelegynae</taxon>
        <taxon>Araneoidea</taxon>
        <taxon>Nephilidae</taxon>
        <taxon>Trichonephila</taxon>
        <taxon>Trichonephila inaurata</taxon>
    </lineage>
</organism>
<proteinExistence type="predicted"/>
<dbReference type="AlphaFoldDB" id="A0A8X7CJ56"/>
<gene>
    <name evidence="2" type="ORF">TNIN_188301</name>
</gene>
<keyword evidence="3" id="KW-1185">Reference proteome</keyword>
<dbReference type="OrthoDB" id="7444419at2759"/>
<evidence type="ECO:0000256" key="1">
    <source>
        <dbReference type="SAM" id="Coils"/>
    </source>
</evidence>
<protein>
    <submittedName>
        <fullName evidence="2">Uncharacterized protein</fullName>
    </submittedName>
</protein>
<accession>A0A8X7CJ56</accession>
<feature type="coiled-coil region" evidence="1">
    <location>
        <begin position="39"/>
        <end position="73"/>
    </location>
</feature>
<dbReference type="EMBL" id="BMAV01018355">
    <property type="protein sequence ID" value="GFY70638.1"/>
    <property type="molecule type" value="Genomic_DNA"/>
</dbReference>
<comment type="caution">
    <text evidence="2">The sequence shown here is derived from an EMBL/GenBank/DDBJ whole genome shotgun (WGS) entry which is preliminary data.</text>
</comment>